<evidence type="ECO:0000313" key="3">
    <source>
        <dbReference type="Proteomes" id="UP000001073"/>
    </source>
</evidence>
<dbReference type="GeneTree" id="ENSGT00910000147283"/>
<reference evidence="2 3" key="1">
    <citation type="submission" date="2012-10" db="EMBL/GenBank/DDBJ databases">
        <authorList>
            <consortium name="Gibbon Genome Sequencing Consortium"/>
        </authorList>
    </citation>
    <scope>NUCLEOTIDE SEQUENCE [LARGE SCALE GENOMIC DNA]</scope>
</reference>
<name>A0A2I3GVE4_NOMLE</name>
<dbReference type="OMA" id="KQPTHPF"/>
<protein>
    <submittedName>
        <fullName evidence="2">Uncharacterized protein</fullName>
    </submittedName>
</protein>
<reference evidence="2" key="3">
    <citation type="submission" date="2025-09" db="UniProtKB">
        <authorList>
            <consortium name="Ensembl"/>
        </authorList>
    </citation>
    <scope>IDENTIFICATION</scope>
</reference>
<evidence type="ECO:0000313" key="2">
    <source>
        <dbReference type="Ensembl" id="ENSNLEP00000035324.1"/>
    </source>
</evidence>
<evidence type="ECO:0000256" key="1">
    <source>
        <dbReference type="SAM" id="MobiDB-lite"/>
    </source>
</evidence>
<proteinExistence type="predicted"/>
<dbReference type="Ensembl" id="ENSNLET00000044259.1">
    <property type="protein sequence ID" value="ENSNLEP00000035324.1"/>
    <property type="gene ID" value="ENSNLEG00000027740.1"/>
</dbReference>
<reference evidence="2" key="2">
    <citation type="submission" date="2025-08" db="UniProtKB">
        <authorList>
            <consortium name="Ensembl"/>
        </authorList>
    </citation>
    <scope>IDENTIFICATION</scope>
</reference>
<dbReference type="Proteomes" id="UP000001073">
    <property type="component" value="Chromosome 6"/>
</dbReference>
<feature type="region of interest" description="Disordered" evidence="1">
    <location>
        <begin position="1"/>
        <end position="21"/>
    </location>
</feature>
<dbReference type="InParanoid" id="A0A2I3GVE4"/>
<accession>A0A2I3GVE4</accession>
<dbReference type="AlphaFoldDB" id="A0A2I3GVE4"/>
<dbReference type="EMBL" id="ADFV01036497">
    <property type="status" value="NOT_ANNOTATED_CDS"/>
    <property type="molecule type" value="Genomic_DNA"/>
</dbReference>
<sequence length="84" mass="8971">MRKGQNLGAAQPWHLLHTDPSLTPQTSCSPLALIGLLSQKQPTHPFPSPLQPSSVSYGAISASPSPHVPMSGSLKYLRFVIVDV</sequence>
<organism evidence="2 3">
    <name type="scientific">Nomascus leucogenys</name>
    <name type="common">Northern white-cheeked gibbon</name>
    <name type="synonym">Hylobates leucogenys</name>
    <dbReference type="NCBI Taxonomy" id="61853"/>
    <lineage>
        <taxon>Eukaryota</taxon>
        <taxon>Metazoa</taxon>
        <taxon>Chordata</taxon>
        <taxon>Craniata</taxon>
        <taxon>Vertebrata</taxon>
        <taxon>Euteleostomi</taxon>
        <taxon>Mammalia</taxon>
        <taxon>Eutheria</taxon>
        <taxon>Euarchontoglires</taxon>
        <taxon>Primates</taxon>
        <taxon>Haplorrhini</taxon>
        <taxon>Catarrhini</taxon>
        <taxon>Hylobatidae</taxon>
        <taxon>Nomascus</taxon>
    </lineage>
</organism>
<keyword evidence="3" id="KW-1185">Reference proteome</keyword>